<dbReference type="AlphaFoldDB" id="A0A437SV73"/>
<keyword evidence="5" id="KW-1185">Reference proteome</keyword>
<gene>
    <name evidence="4" type="ORF">EJK17_05705</name>
</gene>
<protein>
    <recommendedName>
        <fullName evidence="3">Glycoside hydrolase family 3 C-terminal domain-containing protein</fullName>
    </recommendedName>
</protein>
<dbReference type="Gene3D" id="3.40.50.1700">
    <property type="entry name" value="Glycoside hydrolase family 3 C-terminal domain"/>
    <property type="match status" value="1"/>
</dbReference>
<organism evidence="4 5">
    <name type="scientific">Lactobacillus xujianguonis</name>
    <dbReference type="NCBI Taxonomy" id="2495899"/>
    <lineage>
        <taxon>Bacteria</taxon>
        <taxon>Bacillati</taxon>
        <taxon>Bacillota</taxon>
        <taxon>Bacilli</taxon>
        <taxon>Lactobacillales</taxon>
        <taxon>Lactobacillaceae</taxon>
        <taxon>Lactobacillus</taxon>
    </lineage>
</organism>
<evidence type="ECO:0000259" key="3">
    <source>
        <dbReference type="Pfam" id="PF01915"/>
    </source>
</evidence>
<proteinExistence type="inferred from homology"/>
<feature type="domain" description="Glycoside hydrolase family 3 C-terminal" evidence="3">
    <location>
        <begin position="28"/>
        <end position="80"/>
    </location>
</feature>
<evidence type="ECO:0000256" key="2">
    <source>
        <dbReference type="ARBA" id="ARBA00022801"/>
    </source>
</evidence>
<comment type="similarity">
    <text evidence="1">Belongs to the glycosyl hydrolase 3 family.</text>
</comment>
<dbReference type="SUPFAM" id="SSF52279">
    <property type="entry name" value="Beta-D-glucan exohydrolase, C-terminal domain"/>
    <property type="match status" value="1"/>
</dbReference>
<evidence type="ECO:0000313" key="5">
    <source>
        <dbReference type="Proteomes" id="UP000288291"/>
    </source>
</evidence>
<dbReference type="Pfam" id="PF01915">
    <property type="entry name" value="Glyco_hydro_3_C"/>
    <property type="match status" value="1"/>
</dbReference>
<sequence>MQRITTDKIQDFEIKHEEIVRKGAPESMVLLKNEGVLPLKDCHRVALYGSGARNTIKGGTGSGDVNVRHFVTVEEGFNEKRPKIPVF</sequence>
<reference evidence="4 5" key="1">
    <citation type="submission" date="2018-12" db="EMBL/GenBank/DDBJ databases">
        <authorList>
            <person name="Meng J."/>
        </authorList>
    </citation>
    <scope>NUCLEOTIDE SEQUENCE [LARGE SCALE GENOMIC DNA]</scope>
    <source>
        <strain evidence="4 5">HT111-2</strain>
    </source>
</reference>
<dbReference type="GO" id="GO:0004553">
    <property type="term" value="F:hydrolase activity, hydrolyzing O-glycosyl compounds"/>
    <property type="evidence" value="ECO:0007669"/>
    <property type="project" value="InterPro"/>
</dbReference>
<dbReference type="PANTHER" id="PTHR42715:SF10">
    <property type="entry name" value="BETA-GLUCOSIDASE"/>
    <property type="match status" value="1"/>
</dbReference>
<dbReference type="GO" id="GO:0005975">
    <property type="term" value="P:carbohydrate metabolic process"/>
    <property type="evidence" value="ECO:0007669"/>
    <property type="project" value="InterPro"/>
</dbReference>
<dbReference type="PANTHER" id="PTHR42715">
    <property type="entry name" value="BETA-GLUCOSIDASE"/>
    <property type="match status" value="1"/>
</dbReference>
<comment type="caution">
    <text evidence="4">The sequence shown here is derived from an EMBL/GenBank/DDBJ whole genome shotgun (WGS) entry which is preliminary data.</text>
</comment>
<name>A0A437SV73_9LACO</name>
<dbReference type="RefSeq" id="WP_103661544.1">
    <property type="nucleotide sequence ID" value="NZ_ML136881.1"/>
</dbReference>
<dbReference type="InterPro" id="IPR050288">
    <property type="entry name" value="Cellulose_deg_GH3"/>
</dbReference>
<dbReference type="InterPro" id="IPR036881">
    <property type="entry name" value="Glyco_hydro_3_C_sf"/>
</dbReference>
<dbReference type="Proteomes" id="UP000288291">
    <property type="component" value="Unassembled WGS sequence"/>
</dbReference>
<evidence type="ECO:0000313" key="4">
    <source>
        <dbReference type="EMBL" id="RVU70740.1"/>
    </source>
</evidence>
<dbReference type="EMBL" id="RXIA01000013">
    <property type="protein sequence ID" value="RVU70740.1"/>
    <property type="molecule type" value="Genomic_DNA"/>
</dbReference>
<dbReference type="InterPro" id="IPR002772">
    <property type="entry name" value="Glyco_hydro_3_C"/>
</dbReference>
<accession>A0A437SV73</accession>
<keyword evidence="2" id="KW-0378">Hydrolase</keyword>
<evidence type="ECO:0000256" key="1">
    <source>
        <dbReference type="ARBA" id="ARBA00005336"/>
    </source>
</evidence>